<feature type="compositionally biased region" description="Polar residues" evidence="1">
    <location>
        <begin position="16"/>
        <end position="36"/>
    </location>
</feature>
<organism evidence="2 3">
    <name type="scientific">Colocasia esculenta</name>
    <name type="common">Wild taro</name>
    <name type="synonym">Arum esculentum</name>
    <dbReference type="NCBI Taxonomy" id="4460"/>
    <lineage>
        <taxon>Eukaryota</taxon>
        <taxon>Viridiplantae</taxon>
        <taxon>Streptophyta</taxon>
        <taxon>Embryophyta</taxon>
        <taxon>Tracheophyta</taxon>
        <taxon>Spermatophyta</taxon>
        <taxon>Magnoliopsida</taxon>
        <taxon>Liliopsida</taxon>
        <taxon>Araceae</taxon>
        <taxon>Aroideae</taxon>
        <taxon>Colocasieae</taxon>
        <taxon>Colocasia</taxon>
    </lineage>
</organism>
<name>A0A843TWW5_COLES</name>
<gene>
    <name evidence="2" type="ORF">Taro_006290</name>
</gene>
<feature type="compositionally biased region" description="Basic and acidic residues" evidence="1">
    <location>
        <begin position="37"/>
        <end position="48"/>
    </location>
</feature>
<reference evidence="2" key="1">
    <citation type="submission" date="2017-07" db="EMBL/GenBank/DDBJ databases">
        <title>Taro Niue Genome Assembly and Annotation.</title>
        <authorList>
            <person name="Atibalentja N."/>
            <person name="Keating K."/>
            <person name="Fields C.J."/>
        </authorList>
    </citation>
    <scope>NUCLEOTIDE SEQUENCE</scope>
    <source>
        <strain evidence="2">Niue_2</strain>
        <tissue evidence="2">Leaf</tissue>
    </source>
</reference>
<proteinExistence type="predicted"/>
<evidence type="ECO:0000313" key="3">
    <source>
        <dbReference type="Proteomes" id="UP000652761"/>
    </source>
</evidence>
<dbReference type="EMBL" id="NMUH01000183">
    <property type="protein sequence ID" value="MQL73913.1"/>
    <property type="molecule type" value="Genomic_DNA"/>
</dbReference>
<dbReference type="AlphaFoldDB" id="A0A843TWW5"/>
<accession>A0A843TWW5</accession>
<evidence type="ECO:0000313" key="2">
    <source>
        <dbReference type="EMBL" id="MQL73913.1"/>
    </source>
</evidence>
<feature type="region of interest" description="Disordered" evidence="1">
    <location>
        <begin position="16"/>
        <end position="91"/>
    </location>
</feature>
<protein>
    <submittedName>
        <fullName evidence="2">Uncharacterized protein</fullName>
    </submittedName>
</protein>
<dbReference type="Proteomes" id="UP000652761">
    <property type="component" value="Unassembled WGS sequence"/>
</dbReference>
<sequence length="91" mass="9533">MSLSAYSAANLSTLLARSTPSTGSRGWGSQATVTTSLRDKPSSADHRATTSVGPYKGTRTSATGISDKNHVTMPLSVATMSRRPPLARPQK</sequence>
<evidence type="ECO:0000256" key="1">
    <source>
        <dbReference type="SAM" id="MobiDB-lite"/>
    </source>
</evidence>
<comment type="caution">
    <text evidence="2">The sequence shown here is derived from an EMBL/GenBank/DDBJ whole genome shotgun (WGS) entry which is preliminary data.</text>
</comment>
<keyword evidence="3" id="KW-1185">Reference proteome</keyword>